<dbReference type="InterPro" id="IPR012337">
    <property type="entry name" value="RNaseH-like_sf"/>
</dbReference>
<dbReference type="AlphaFoldDB" id="A0A060SWF8"/>
<reference evidence="1" key="1">
    <citation type="submission" date="2014-01" db="EMBL/GenBank/DDBJ databases">
        <title>The genome of the white-rot fungus Pycnoporus cinnabarinus: a basidiomycete model with a versatile arsenal for lignocellulosic biomass breakdown.</title>
        <authorList>
            <person name="Levasseur A."/>
            <person name="Lomascolo A."/>
            <person name="Ruiz-Duenas F.J."/>
            <person name="Uzan E."/>
            <person name="Piumi F."/>
            <person name="Kues U."/>
            <person name="Ram A.F.J."/>
            <person name="Murat C."/>
            <person name="Haon M."/>
            <person name="Benoit I."/>
            <person name="Arfi Y."/>
            <person name="Chevret D."/>
            <person name="Drula E."/>
            <person name="Kwon M.J."/>
            <person name="Gouret P."/>
            <person name="Lesage-Meessen L."/>
            <person name="Lombard V."/>
            <person name="Mariette J."/>
            <person name="Noirot C."/>
            <person name="Park J."/>
            <person name="Patyshakuliyeva A."/>
            <person name="Wieneger R.A.B."/>
            <person name="Wosten H.A.B."/>
            <person name="Martin F."/>
            <person name="Coutinho P.M."/>
            <person name="de Vries R."/>
            <person name="Martinez A.T."/>
            <person name="Klopp C."/>
            <person name="Pontarotti P."/>
            <person name="Henrissat B."/>
            <person name="Record E."/>
        </authorList>
    </citation>
    <scope>NUCLEOTIDE SEQUENCE [LARGE SCALE GENOMIC DNA]</scope>
    <source>
        <strain evidence="1">BRFM137</strain>
    </source>
</reference>
<comment type="caution">
    <text evidence="1">The sequence shown here is derived from an EMBL/GenBank/DDBJ whole genome shotgun (WGS) entry which is preliminary data.</text>
</comment>
<dbReference type="SUPFAM" id="SSF53098">
    <property type="entry name" value="Ribonuclease H-like"/>
    <property type="match status" value="1"/>
</dbReference>
<accession>A0A060SWF8</accession>
<dbReference type="EMBL" id="CCBP010000389">
    <property type="protein sequence ID" value="CDO76574.1"/>
    <property type="molecule type" value="Genomic_DNA"/>
</dbReference>
<keyword evidence="2" id="KW-1185">Reference proteome</keyword>
<evidence type="ECO:0008006" key="3">
    <source>
        <dbReference type="Google" id="ProtNLM"/>
    </source>
</evidence>
<dbReference type="HOGENOM" id="CLU_007316_0_0_1"/>
<evidence type="ECO:0000313" key="2">
    <source>
        <dbReference type="Proteomes" id="UP000029665"/>
    </source>
</evidence>
<proteinExistence type="predicted"/>
<protein>
    <recommendedName>
        <fullName evidence="3">DUF659 domain-containing protein</fullName>
    </recommendedName>
</protein>
<dbReference type="Proteomes" id="UP000029665">
    <property type="component" value="Unassembled WGS sequence"/>
</dbReference>
<sequence>MNAKREVHTVRVIDTSHERKTAPNFLKHIEDTLKMLGQDWNIIVVAFTSDASGESRAARIALLEKYPWLIVLDCYAHQVNLVIGDYLGSGSRILAIADDAEELISWLRRRTLVLARIREVQAANGKSFFAIIRPVATRWTSHYLAFKRLLELQPTLTAILASDRVSGGETTFMAGIKGSAAKAKARQMLALIEDGAFWHSLNRIKLHLEPFAIAVNLAQAAHCRLDQVLLIFGFLYHRFSRLPSDIDDEESSSAVLKSLEDRWSKADQSVFVAAVILNPIYRLAPFALI</sequence>
<dbReference type="OrthoDB" id="3270520at2759"/>
<organism evidence="1 2">
    <name type="scientific">Pycnoporus cinnabarinus</name>
    <name type="common">Cinnabar-red polypore</name>
    <name type="synonym">Trametes cinnabarina</name>
    <dbReference type="NCBI Taxonomy" id="5643"/>
    <lineage>
        <taxon>Eukaryota</taxon>
        <taxon>Fungi</taxon>
        <taxon>Dikarya</taxon>
        <taxon>Basidiomycota</taxon>
        <taxon>Agaricomycotina</taxon>
        <taxon>Agaricomycetes</taxon>
        <taxon>Polyporales</taxon>
        <taxon>Polyporaceae</taxon>
        <taxon>Trametes</taxon>
    </lineage>
</organism>
<dbReference type="OMA" id="TTHYLAY"/>
<dbReference type="STRING" id="5643.A0A060SWF8"/>
<evidence type="ECO:0000313" key="1">
    <source>
        <dbReference type="EMBL" id="CDO76574.1"/>
    </source>
</evidence>
<gene>
    <name evidence="1" type="ORF">BN946_scf184831.g10</name>
</gene>
<name>A0A060SWF8_PYCCI</name>